<dbReference type="GO" id="GO:0006897">
    <property type="term" value="P:endocytosis"/>
    <property type="evidence" value="ECO:0007669"/>
    <property type="project" value="TreeGrafter"/>
</dbReference>
<dbReference type="Proteomes" id="UP001233999">
    <property type="component" value="Unassembled WGS sequence"/>
</dbReference>
<name>A0AAD8E7B9_DIPPU</name>
<evidence type="ECO:0000313" key="1">
    <source>
        <dbReference type="EMBL" id="KAJ9579434.1"/>
    </source>
</evidence>
<comment type="caution">
    <text evidence="1">The sequence shown here is derived from an EMBL/GenBank/DDBJ whole genome shotgun (WGS) entry which is preliminary data.</text>
</comment>
<dbReference type="AlphaFoldDB" id="A0AAD8E7B9"/>
<dbReference type="EMBL" id="JASPKZ010008423">
    <property type="protein sequence ID" value="KAJ9579434.1"/>
    <property type="molecule type" value="Genomic_DNA"/>
</dbReference>
<dbReference type="Pfam" id="PF15019">
    <property type="entry name" value="C9orf72-like"/>
    <property type="match status" value="1"/>
</dbReference>
<protein>
    <submittedName>
        <fullName evidence="1">Uncharacterized protein</fullName>
    </submittedName>
</protein>
<reference evidence="1" key="2">
    <citation type="submission" date="2023-05" db="EMBL/GenBank/DDBJ databases">
        <authorList>
            <person name="Fouks B."/>
        </authorList>
    </citation>
    <scope>NUCLEOTIDE SEQUENCE</scope>
    <source>
        <strain evidence="1">Stay&amp;Tobe</strain>
        <tissue evidence="1">Testes</tissue>
    </source>
</reference>
<dbReference type="GO" id="GO:0005085">
    <property type="term" value="F:guanyl-nucleotide exchange factor activity"/>
    <property type="evidence" value="ECO:0007669"/>
    <property type="project" value="InterPro"/>
</dbReference>
<dbReference type="PANTHER" id="PTHR31855:SF2">
    <property type="entry name" value="GUANINE NUCLEOTIDE EXCHANGE FACTOR C9ORF72"/>
    <property type="match status" value="1"/>
</dbReference>
<organism evidence="1 2">
    <name type="scientific">Diploptera punctata</name>
    <name type="common">Pacific beetle cockroach</name>
    <dbReference type="NCBI Taxonomy" id="6984"/>
    <lineage>
        <taxon>Eukaryota</taxon>
        <taxon>Metazoa</taxon>
        <taxon>Ecdysozoa</taxon>
        <taxon>Arthropoda</taxon>
        <taxon>Hexapoda</taxon>
        <taxon>Insecta</taxon>
        <taxon>Pterygota</taxon>
        <taxon>Neoptera</taxon>
        <taxon>Polyneoptera</taxon>
        <taxon>Dictyoptera</taxon>
        <taxon>Blattodea</taxon>
        <taxon>Blaberoidea</taxon>
        <taxon>Blaberidae</taxon>
        <taxon>Diplopterinae</taxon>
        <taxon>Diploptera</taxon>
    </lineage>
</organism>
<gene>
    <name evidence="1" type="ORF">L9F63_024458</name>
</gene>
<reference evidence="1" key="1">
    <citation type="journal article" date="2023" name="IScience">
        <title>Live-bearing cockroach genome reveals convergent evolutionary mechanisms linked to viviparity in insects and beyond.</title>
        <authorList>
            <person name="Fouks B."/>
            <person name="Harrison M.C."/>
            <person name="Mikhailova A.A."/>
            <person name="Marchal E."/>
            <person name="English S."/>
            <person name="Carruthers M."/>
            <person name="Jennings E.C."/>
            <person name="Chiamaka E.L."/>
            <person name="Frigard R.A."/>
            <person name="Pippel M."/>
            <person name="Attardo G.M."/>
            <person name="Benoit J.B."/>
            <person name="Bornberg-Bauer E."/>
            <person name="Tobe S.S."/>
        </authorList>
    </citation>
    <scope>NUCLEOTIDE SEQUENCE</scope>
    <source>
        <strain evidence="1">Stay&amp;Tobe</strain>
    </source>
</reference>
<dbReference type="GO" id="GO:0006914">
    <property type="term" value="P:autophagy"/>
    <property type="evidence" value="ECO:0007669"/>
    <property type="project" value="TreeGrafter"/>
</dbReference>
<sequence>MVFMAESIPNVNRNSSQCNVFHMESDKMDESKDSGSEKNALPVVRSVAMSENIARSVREEVKHLIHVESPVNNVLAAAGCLVEVEKDPGFSLGKAEYHSYGTNSSVSYILPSIEESIVSAVILSKWDDIMGPQTVHVWLREEAKSVPCHSDAKNKTCLTKAVKYVTCHTVNYTGSSCVSSNSADSTERSNSIFVVPELDLIAQSLVFQLRDQELNVPYSLALMVSYQHYNYFLHLRQLCRHWLQRMAARLHVILLKCFSTHCSFEASEQVNGWMLDMCNMMASLKTYGLATVRQMYNRHVLNHPLLERIVTSHLQTFGCTVVVGASSEDINSLILFLGNSSFHSGLFLQGLLLNEFGCRQLCSVELAANPYPVTAVDLTRGVQSSAVKQSPLHHLHLARRRQMAQREHRQLCENEDVDESDHQLHESVLHSVKEGANLVISLLEDLRHLPSGLWTTYIGFFKQKLDTLAYTLLNLVTWMRSESDKLNYSKHLSQALDISEADLLIVLAVAEKFQPGIYTSVMGSR</sequence>
<proteinExistence type="predicted"/>
<dbReference type="InterPro" id="IPR027819">
    <property type="entry name" value="C9orf72"/>
</dbReference>
<dbReference type="GO" id="GO:0005768">
    <property type="term" value="C:endosome"/>
    <property type="evidence" value="ECO:0007669"/>
    <property type="project" value="TreeGrafter"/>
</dbReference>
<dbReference type="PROSITE" id="PS51835">
    <property type="entry name" value="DENN_C9ORF72"/>
    <property type="match status" value="1"/>
</dbReference>
<accession>A0AAD8E7B9</accession>
<dbReference type="GO" id="GO:0005776">
    <property type="term" value="C:autophagosome"/>
    <property type="evidence" value="ECO:0007669"/>
    <property type="project" value="TreeGrafter"/>
</dbReference>
<evidence type="ECO:0000313" key="2">
    <source>
        <dbReference type="Proteomes" id="UP001233999"/>
    </source>
</evidence>
<keyword evidence="2" id="KW-1185">Reference proteome</keyword>
<dbReference type="PANTHER" id="PTHR31855">
    <property type="entry name" value="GUANINE NUCLEOTIDE EXCHANGE C9ORF72"/>
    <property type="match status" value="1"/>
</dbReference>